<organism evidence="1 2">
    <name type="scientific">Sphaerobolus stellatus (strain SS14)</name>
    <dbReference type="NCBI Taxonomy" id="990650"/>
    <lineage>
        <taxon>Eukaryota</taxon>
        <taxon>Fungi</taxon>
        <taxon>Dikarya</taxon>
        <taxon>Basidiomycota</taxon>
        <taxon>Agaricomycotina</taxon>
        <taxon>Agaricomycetes</taxon>
        <taxon>Phallomycetidae</taxon>
        <taxon>Geastrales</taxon>
        <taxon>Sphaerobolaceae</taxon>
        <taxon>Sphaerobolus</taxon>
    </lineage>
</organism>
<proteinExistence type="predicted"/>
<evidence type="ECO:0000313" key="2">
    <source>
        <dbReference type="Proteomes" id="UP000054279"/>
    </source>
</evidence>
<gene>
    <name evidence="1" type="ORF">M422DRAFT_30539</name>
</gene>
<dbReference type="EMBL" id="KN837118">
    <property type="protein sequence ID" value="KIJ44416.1"/>
    <property type="molecule type" value="Genomic_DNA"/>
</dbReference>
<dbReference type="AlphaFoldDB" id="A0A0C9W0L5"/>
<protein>
    <submittedName>
        <fullName evidence="1">Uncharacterized protein</fullName>
    </submittedName>
</protein>
<reference evidence="1 2" key="1">
    <citation type="submission" date="2014-06" db="EMBL/GenBank/DDBJ databases">
        <title>Evolutionary Origins and Diversification of the Mycorrhizal Mutualists.</title>
        <authorList>
            <consortium name="DOE Joint Genome Institute"/>
            <consortium name="Mycorrhizal Genomics Consortium"/>
            <person name="Kohler A."/>
            <person name="Kuo A."/>
            <person name="Nagy L.G."/>
            <person name="Floudas D."/>
            <person name="Copeland A."/>
            <person name="Barry K.W."/>
            <person name="Cichocki N."/>
            <person name="Veneault-Fourrey C."/>
            <person name="LaButti K."/>
            <person name="Lindquist E.A."/>
            <person name="Lipzen A."/>
            <person name="Lundell T."/>
            <person name="Morin E."/>
            <person name="Murat C."/>
            <person name="Riley R."/>
            <person name="Ohm R."/>
            <person name="Sun H."/>
            <person name="Tunlid A."/>
            <person name="Henrissat B."/>
            <person name="Grigoriev I.V."/>
            <person name="Hibbett D.S."/>
            <person name="Martin F."/>
        </authorList>
    </citation>
    <scope>NUCLEOTIDE SEQUENCE [LARGE SCALE GENOMIC DNA]</scope>
    <source>
        <strain evidence="1 2">SS14</strain>
    </source>
</reference>
<evidence type="ECO:0000313" key="1">
    <source>
        <dbReference type="EMBL" id="KIJ44416.1"/>
    </source>
</evidence>
<keyword evidence="2" id="KW-1185">Reference proteome</keyword>
<name>A0A0C9W0L5_SPHS4</name>
<dbReference type="Proteomes" id="UP000054279">
    <property type="component" value="Unassembled WGS sequence"/>
</dbReference>
<dbReference type="HOGENOM" id="CLU_2997969_0_0_1"/>
<sequence>MISAIPEVRILVALPGRIPETGLHPTFPTDNGIKSTQQALRSNSLRFIIHDNQYGNP</sequence>
<accession>A0A0C9W0L5</accession>